<keyword evidence="3 6" id="KW-0808">Transferase</keyword>
<evidence type="ECO:0000313" key="6">
    <source>
        <dbReference type="EMBL" id="MDO1530761.1"/>
    </source>
</evidence>
<dbReference type="EC" id="2.1.1.-" evidence="6"/>
<evidence type="ECO:0000256" key="4">
    <source>
        <dbReference type="ARBA" id="ARBA00022691"/>
    </source>
</evidence>
<dbReference type="Pfam" id="PF02353">
    <property type="entry name" value="CMAS"/>
    <property type="match status" value="1"/>
</dbReference>
<dbReference type="Gene3D" id="3.40.50.150">
    <property type="entry name" value="Vaccinia Virus protein VP39"/>
    <property type="match status" value="1"/>
</dbReference>
<reference evidence="6" key="1">
    <citation type="submission" date="2023-06" db="EMBL/GenBank/DDBJ databases">
        <authorList>
            <person name="Jiang Y."/>
            <person name="Liu Q."/>
        </authorList>
    </citation>
    <scope>NUCLEOTIDE SEQUENCE</scope>
    <source>
        <strain evidence="6">CGMCC 1.12090</strain>
    </source>
</reference>
<dbReference type="EMBL" id="JAUKVY010000001">
    <property type="protein sequence ID" value="MDO1530761.1"/>
    <property type="molecule type" value="Genomic_DNA"/>
</dbReference>
<dbReference type="GO" id="GO:0032259">
    <property type="term" value="P:methylation"/>
    <property type="evidence" value="ECO:0007669"/>
    <property type="project" value="UniProtKB-KW"/>
</dbReference>
<keyword evidence="7" id="KW-1185">Reference proteome</keyword>
<gene>
    <name evidence="6" type="ORF">Q2T77_00550</name>
</gene>
<sequence length="425" mass="47640">MPDDASQRHRHAQRAGDTTMLSAPLRNMLDGIGERAATCFAVVMPDGSRFPVGEGAPVFTITFHTEAALFATATRGHIGLMEAYFGQEVDVEGDFGAGLAAGMASGFDRQAGALNGIENNLHEFRHSNRNPAQAKANARAHYGLGTGFYRLWLDDPLMMYTCGYWPEGTRSLEEAQRHKIDHVARKILLKPEDRFIDIGCGFGGFMFRAQETIGATGVGLNTTTEQVEWLRDEIARRGLEGSLQVREADFRDVDAQYDKVVSIGTLEHAGRDQLPEVIQAHAQFLKPGGLGILHFIGHVGRFETELFIRKHVFPGGWIPSLADVIVEMERRGLEVLDIENLRRHYAPTLDAWAERFEQQWPAIQALDPQRFDERFRRLWRTYLMGCAEMFRSPAGYTHLFQIVFSKGNASSGYPMSRGHLYGPER</sequence>
<protein>
    <submittedName>
        <fullName evidence="6">Cyclopropane-fatty-acyl-phospholipid synthase family protein</fullName>
        <ecNumber evidence="6">2.1.1.-</ecNumber>
    </submittedName>
</protein>
<dbReference type="PIRSF" id="PIRSF003085">
    <property type="entry name" value="CMAS"/>
    <property type="match status" value="1"/>
</dbReference>
<dbReference type="CDD" id="cd02440">
    <property type="entry name" value="AdoMet_MTases"/>
    <property type="match status" value="1"/>
</dbReference>
<dbReference type="SUPFAM" id="SSF53335">
    <property type="entry name" value="S-adenosyl-L-methionine-dependent methyltransferases"/>
    <property type="match status" value="1"/>
</dbReference>
<dbReference type="RefSeq" id="WP_301802345.1">
    <property type="nucleotide sequence ID" value="NZ_JAUJZH010000001.1"/>
</dbReference>
<organism evidence="6 7">
    <name type="scientific">Variovorax ginsengisoli</name>
    <dbReference type="NCBI Taxonomy" id="363844"/>
    <lineage>
        <taxon>Bacteria</taxon>
        <taxon>Pseudomonadati</taxon>
        <taxon>Pseudomonadota</taxon>
        <taxon>Betaproteobacteria</taxon>
        <taxon>Burkholderiales</taxon>
        <taxon>Comamonadaceae</taxon>
        <taxon>Variovorax</taxon>
    </lineage>
</organism>
<evidence type="ECO:0000256" key="1">
    <source>
        <dbReference type="ARBA" id="ARBA00010815"/>
    </source>
</evidence>
<name>A0ABT8RW00_9BURK</name>
<evidence type="ECO:0000256" key="5">
    <source>
        <dbReference type="ARBA" id="ARBA00023098"/>
    </source>
</evidence>
<keyword evidence="5" id="KW-0443">Lipid metabolism</keyword>
<keyword evidence="4" id="KW-0949">S-adenosyl-L-methionine</keyword>
<accession>A0ABT8RW00</accession>
<evidence type="ECO:0000256" key="3">
    <source>
        <dbReference type="ARBA" id="ARBA00022679"/>
    </source>
</evidence>
<evidence type="ECO:0000313" key="7">
    <source>
        <dbReference type="Proteomes" id="UP001169027"/>
    </source>
</evidence>
<dbReference type="InterPro" id="IPR029063">
    <property type="entry name" value="SAM-dependent_MTases_sf"/>
</dbReference>
<comment type="similarity">
    <text evidence="1">Belongs to the CFA/CMAS family.</text>
</comment>
<dbReference type="InterPro" id="IPR003333">
    <property type="entry name" value="CMAS"/>
</dbReference>
<evidence type="ECO:0000256" key="2">
    <source>
        <dbReference type="ARBA" id="ARBA00022603"/>
    </source>
</evidence>
<dbReference type="Proteomes" id="UP001169027">
    <property type="component" value="Unassembled WGS sequence"/>
</dbReference>
<comment type="caution">
    <text evidence="6">The sequence shown here is derived from an EMBL/GenBank/DDBJ whole genome shotgun (WGS) entry which is preliminary data.</text>
</comment>
<keyword evidence="2 6" id="KW-0489">Methyltransferase</keyword>
<proteinExistence type="inferred from homology"/>
<dbReference type="PANTHER" id="PTHR43667:SF1">
    <property type="entry name" value="CYCLOPROPANE-FATTY-ACYL-PHOSPHOLIPID SYNTHASE"/>
    <property type="match status" value="1"/>
</dbReference>
<dbReference type="InterPro" id="IPR050723">
    <property type="entry name" value="CFA/CMAS"/>
</dbReference>
<dbReference type="PANTHER" id="PTHR43667">
    <property type="entry name" value="CYCLOPROPANE-FATTY-ACYL-PHOSPHOLIPID SYNTHASE"/>
    <property type="match status" value="1"/>
</dbReference>
<dbReference type="GO" id="GO:0008168">
    <property type="term" value="F:methyltransferase activity"/>
    <property type="evidence" value="ECO:0007669"/>
    <property type="project" value="UniProtKB-KW"/>
</dbReference>